<evidence type="ECO:0000259" key="2">
    <source>
        <dbReference type="PROSITE" id="PS51382"/>
    </source>
</evidence>
<gene>
    <name evidence="3" type="ORF">H4R20_003014</name>
</gene>
<proteinExistence type="predicted"/>
<feature type="non-terminal residue" evidence="3">
    <location>
        <position position="107"/>
    </location>
</feature>
<dbReference type="PROSITE" id="PS51382">
    <property type="entry name" value="SPX"/>
    <property type="match status" value="1"/>
</dbReference>
<dbReference type="OrthoDB" id="5588846at2759"/>
<keyword evidence="4" id="KW-1185">Reference proteome</keyword>
<dbReference type="InterPro" id="IPR004331">
    <property type="entry name" value="SPX_dom"/>
</dbReference>
<comment type="caution">
    <text evidence="3">The sequence shown here is derived from an EMBL/GenBank/DDBJ whole genome shotgun (WGS) entry which is preliminary data.</text>
</comment>
<dbReference type="Pfam" id="PF03105">
    <property type="entry name" value="SPX"/>
    <property type="match status" value="1"/>
</dbReference>
<evidence type="ECO:0000256" key="1">
    <source>
        <dbReference type="SAM" id="MobiDB-lite"/>
    </source>
</evidence>
<name>A0A9W8HUG0_9FUNG</name>
<feature type="domain" description="SPX" evidence="2">
    <location>
        <begin position="1"/>
        <end position="107"/>
    </location>
</feature>
<dbReference type="Proteomes" id="UP001140094">
    <property type="component" value="Unassembled WGS sequence"/>
</dbReference>
<protein>
    <recommendedName>
        <fullName evidence="2">SPX domain-containing protein</fullName>
    </recommendedName>
</protein>
<feature type="region of interest" description="Disordered" evidence="1">
    <location>
        <begin position="51"/>
        <end position="99"/>
    </location>
</feature>
<evidence type="ECO:0000313" key="4">
    <source>
        <dbReference type="Proteomes" id="UP001140094"/>
    </source>
</evidence>
<dbReference type="AlphaFoldDB" id="A0A9W8HUG0"/>
<dbReference type="EMBL" id="JANBUO010000567">
    <property type="protein sequence ID" value="KAJ2803118.1"/>
    <property type="molecule type" value="Genomic_DNA"/>
</dbReference>
<evidence type="ECO:0000313" key="3">
    <source>
        <dbReference type="EMBL" id="KAJ2803118.1"/>
    </source>
</evidence>
<accession>A0A9W8HUG0</accession>
<sequence length="107" mass="11721">MKFGKTIETSAKELPDEWQPYLIQYKLLKKSIKQIVQELDATFKRLNIAPLVDPDEPSQADHAHADTATSGTSPGVITDNDKQQLGASHPAGAEYAGVPEEVAYNIE</sequence>
<organism evidence="3 4">
    <name type="scientific">Coemansia guatemalensis</name>
    <dbReference type="NCBI Taxonomy" id="2761395"/>
    <lineage>
        <taxon>Eukaryota</taxon>
        <taxon>Fungi</taxon>
        <taxon>Fungi incertae sedis</taxon>
        <taxon>Zoopagomycota</taxon>
        <taxon>Kickxellomycotina</taxon>
        <taxon>Kickxellomycetes</taxon>
        <taxon>Kickxellales</taxon>
        <taxon>Kickxellaceae</taxon>
        <taxon>Coemansia</taxon>
    </lineage>
</organism>
<reference evidence="3" key="1">
    <citation type="submission" date="2022-07" db="EMBL/GenBank/DDBJ databases">
        <title>Phylogenomic reconstructions and comparative analyses of Kickxellomycotina fungi.</title>
        <authorList>
            <person name="Reynolds N.K."/>
            <person name="Stajich J.E."/>
            <person name="Barry K."/>
            <person name="Grigoriev I.V."/>
            <person name="Crous P."/>
            <person name="Smith M.E."/>
        </authorList>
    </citation>
    <scope>NUCLEOTIDE SEQUENCE</scope>
    <source>
        <strain evidence="3">NRRL 1565</strain>
    </source>
</reference>